<name>A0A5C6F7P3_9BACT</name>
<dbReference type="PROSITE" id="PS51257">
    <property type="entry name" value="PROKAR_LIPOPROTEIN"/>
    <property type="match status" value="1"/>
</dbReference>
<dbReference type="EMBL" id="SJPX01000002">
    <property type="protein sequence ID" value="TWU55521.1"/>
    <property type="molecule type" value="Genomic_DNA"/>
</dbReference>
<accession>A0A5C6F7P3</accession>
<reference evidence="1 2" key="1">
    <citation type="submission" date="2019-02" db="EMBL/GenBank/DDBJ databases">
        <title>Deep-cultivation of Planctomycetes and their phenomic and genomic characterization uncovers novel biology.</title>
        <authorList>
            <person name="Wiegand S."/>
            <person name="Jogler M."/>
            <person name="Boedeker C."/>
            <person name="Pinto D."/>
            <person name="Vollmers J."/>
            <person name="Rivas-Marin E."/>
            <person name="Kohn T."/>
            <person name="Peeters S.H."/>
            <person name="Heuer A."/>
            <person name="Rast P."/>
            <person name="Oberbeckmann S."/>
            <person name="Bunk B."/>
            <person name="Jeske O."/>
            <person name="Meyerdierks A."/>
            <person name="Storesund J.E."/>
            <person name="Kallscheuer N."/>
            <person name="Luecker S."/>
            <person name="Lage O.M."/>
            <person name="Pohl T."/>
            <person name="Merkel B.J."/>
            <person name="Hornburger P."/>
            <person name="Mueller R.-W."/>
            <person name="Bruemmer F."/>
            <person name="Labrenz M."/>
            <person name="Spormann A.M."/>
            <person name="Op Den Camp H."/>
            <person name="Overmann J."/>
            <person name="Amann R."/>
            <person name="Jetten M.S.M."/>
            <person name="Mascher T."/>
            <person name="Medema M.H."/>
            <person name="Devos D.P."/>
            <person name="Kaster A.-K."/>
            <person name="Ovreas L."/>
            <person name="Rohde M."/>
            <person name="Galperin M.Y."/>
            <person name="Jogler C."/>
        </authorList>
    </citation>
    <scope>NUCLEOTIDE SEQUENCE [LARGE SCALE GENOMIC DNA]</scope>
    <source>
        <strain evidence="1 2">Poly59</strain>
    </source>
</reference>
<gene>
    <name evidence="1" type="ORF">Poly59_18200</name>
</gene>
<evidence type="ECO:0000313" key="1">
    <source>
        <dbReference type="EMBL" id="TWU55521.1"/>
    </source>
</evidence>
<dbReference type="Proteomes" id="UP000317977">
    <property type="component" value="Unassembled WGS sequence"/>
</dbReference>
<evidence type="ECO:0000313" key="2">
    <source>
        <dbReference type="Proteomes" id="UP000317977"/>
    </source>
</evidence>
<comment type="caution">
    <text evidence="1">The sequence shown here is derived from an EMBL/GenBank/DDBJ whole genome shotgun (WGS) entry which is preliminary data.</text>
</comment>
<sequence>MQIRVYSLYVGMLLAVTVLGCSKTEPEKAFSTSDVEQLLLDHPELSEPREGSEE</sequence>
<keyword evidence="2" id="KW-1185">Reference proteome</keyword>
<dbReference type="AlphaFoldDB" id="A0A5C6F7P3"/>
<organism evidence="1 2">
    <name type="scientific">Rubripirellula reticaptiva</name>
    <dbReference type="NCBI Taxonomy" id="2528013"/>
    <lineage>
        <taxon>Bacteria</taxon>
        <taxon>Pseudomonadati</taxon>
        <taxon>Planctomycetota</taxon>
        <taxon>Planctomycetia</taxon>
        <taxon>Pirellulales</taxon>
        <taxon>Pirellulaceae</taxon>
        <taxon>Rubripirellula</taxon>
    </lineage>
</organism>
<protein>
    <submittedName>
        <fullName evidence="1">Uncharacterized protein</fullName>
    </submittedName>
</protein>
<proteinExistence type="predicted"/>